<gene>
    <name evidence="1" type="ORF">EMPG_09422</name>
</gene>
<comment type="caution">
    <text evidence="1">The sequence shown here is derived from an EMBL/GenBank/DDBJ whole genome shotgun (WGS) entry which is preliminary data.</text>
</comment>
<evidence type="ECO:0000313" key="2">
    <source>
        <dbReference type="Proteomes" id="UP000053573"/>
    </source>
</evidence>
<protein>
    <submittedName>
        <fullName evidence="1">Uncharacterized protein</fullName>
    </submittedName>
</protein>
<dbReference type="AlphaFoldDB" id="A0A0H1BQ38"/>
<evidence type="ECO:0000313" key="1">
    <source>
        <dbReference type="EMBL" id="KLJ13152.1"/>
    </source>
</evidence>
<feature type="non-terminal residue" evidence="1">
    <location>
        <position position="1"/>
    </location>
</feature>
<reference evidence="2" key="1">
    <citation type="journal article" date="2015" name="PLoS Genet.">
        <title>The dynamic genome and transcriptome of the human fungal pathogen Blastomyces and close relative Emmonsia.</title>
        <authorList>
            <person name="Munoz J.F."/>
            <person name="Gauthier G.M."/>
            <person name="Desjardins C.A."/>
            <person name="Gallo J.E."/>
            <person name="Holder J."/>
            <person name="Sullivan T.D."/>
            <person name="Marty A.J."/>
            <person name="Carmen J.C."/>
            <person name="Chen Z."/>
            <person name="Ding L."/>
            <person name="Gujja S."/>
            <person name="Magrini V."/>
            <person name="Misas E."/>
            <person name="Mitreva M."/>
            <person name="Priest M."/>
            <person name="Saif S."/>
            <person name="Whiston E.A."/>
            <person name="Young S."/>
            <person name="Zeng Q."/>
            <person name="Goldman W.E."/>
            <person name="Mardis E.R."/>
            <person name="Taylor J.W."/>
            <person name="McEwen J.G."/>
            <person name="Clay O.K."/>
            <person name="Klein B.S."/>
            <person name="Cuomo C.A."/>
        </authorList>
    </citation>
    <scope>NUCLEOTIDE SEQUENCE [LARGE SCALE GENOMIC DNA]</scope>
    <source>
        <strain evidence="2">UAMH 139</strain>
    </source>
</reference>
<accession>A0A0H1BQ38</accession>
<feature type="non-terminal residue" evidence="1">
    <location>
        <position position="51"/>
    </location>
</feature>
<dbReference type="EMBL" id="LDEV01000469">
    <property type="protein sequence ID" value="KLJ13152.1"/>
    <property type="molecule type" value="Genomic_DNA"/>
</dbReference>
<keyword evidence="2" id="KW-1185">Reference proteome</keyword>
<sequence length="51" mass="6013">LPTREKVSFNLEGQSAADQSLWRNFARRHVYSPRQLFPSYAPSTVYLTRNR</sequence>
<name>A0A0H1BQ38_9EURO</name>
<proteinExistence type="predicted"/>
<organism evidence="1 2">
    <name type="scientific">Blastomyces silverae</name>
    <dbReference type="NCBI Taxonomy" id="2060906"/>
    <lineage>
        <taxon>Eukaryota</taxon>
        <taxon>Fungi</taxon>
        <taxon>Dikarya</taxon>
        <taxon>Ascomycota</taxon>
        <taxon>Pezizomycotina</taxon>
        <taxon>Eurotiomycetes</taxon>
        <taxon>Eurotiomycetidae</taxon>
        <taxon>Onygenales</taxon>
        <taxon>Ajellomycetaceae</taxon>
        <taxon>Blastomyces</taxon>
    </lineage>
</organism>
<dbReference type="Proteomes" id="UP000053573">
    <property type="component" value="Unassembled WGS sequence"/>
</dbReference>